<accession>A0ABU6W9G6</accession>
<gene>
    <name evidence="3" type="ORF">PIB30_020098</name>
</gene>
<feature type="region of interest" description="Disordered" evidence="1">
    <location>
        <begin position="255"/>
        <end position="277"/>
    </location>
</feature>
<evidence type="ECO:0000313" key="3">
    <source>
        <dbReference type="EMBL" id="MED6181528.1"/>
    </source>
</evidence>
<reference evidence="3 4" key="1">
    <citation type="journal article" date="2023" name="Plants (Basel)">
        <title>Bridging the Gap: Combining Genomics and Transcriptomics Approaches to Understand Stylosanthes scabra, an Orphan Legume from the Brazilian Caatinga.</title>
        <authorList>
            <person name="Ferreira-Neto J.R.C."/>
            <person name="da Silva M.D."/>
            <person name="Binneck E."/>
            <person name="de Melo N.F."/>
            <person name="da Silva R.H."/>
            <person name="de Melo A.L.T.M."/>
            <person name="Pandolfi V."/>
            <person name="Bustamante F.O."/>
            <person name="Brasileiro-Vidal A.C."/>
            <person name="Benko-Iseppon A.M."/>
        </authorList>
    </citation>
    <scope>NUCLEOTIDE SEQUENCE [LARGE SCALE GENOMIC DNA]</scope>
    <source>
        <tissue evidence="3">Leaves</tissue>
    </source>
</reference>
<dbReference type="EMBL" id="JASCZI010181306">
    <property type="protein sequence ID" value="MED6181528.1"/>
    <property type="molecule type" value="Genomic_DNA"/>
</dbReference>
<dbReference type="InterPro" id="IPR026960">
    <property type="entry name" value="RVT-Znf"/>
</dbReference>
<dbReference type="Pfam" id="PF13966">
    <property type="entry name" value="zf-RVT"/>
    <property type="match status" value="1"/>
</dbReference>
<evidence type="ECO:0000256" key="1">
    <source>
        <dbReference type="SAM" id="MobiDB-lite"/>
    </source>
</evidence>
<organism evidence="3 4">
    <name type="scientific">Stylosanthes scabra</name>
    <dbReference type="NCBI Taxonomy" id="79078"/>
    <lineage>
        <taxon>Eukaryota</taxon>
        <taxon>Viridiplantae</taxon>
        <taxon>Streptophyta</taxon>
        <taxon>Embryophyta</taxon>
        <taxon>Tracheophyta</taxon>
        <taxon>Spermatophyta</taxon>
        <taxon>Magnoliopsida</taxon>
        <taxon>eudicotyledons</taxon>
        <taxon>Gunneridae</taxon>
        <taxon>Pentapetalae</taxon>
        <taxon>rosids</taxon>
        <taxon>fabids</taxon>
        <taxon>Fabales</taxon>
        <taxon>Fabaceae</taxon>
        <taxon>Papilionoideae</taxon>
        <taxon>50 kb inversion clade</taxon>
        <taxon>dalbergioids sensu lato</taxon>
        <taxon>Dalbergieae</taxon>
        <taxon>Pterocarpus clade</taxon>
        <taxon>Stylosanthes</taxon>
    </lineage>
</organism>
<feature type="domain" description="Reverse transcriptase zinc-binding" evidence="2">
    <location>
        <begin position="31"/>
        <end position="90"/>
    </location>
</feature>
<name>A0ABU6W9G6_9FABA</name>
<protein>
    <recommendedName>
        <fullName evidence="2">Reverse transcriptase zinc-binding domain-containing protein</fullName>
    </recommendedName>
</protein>
<comment type="caution">
    <text evidence="3">The sequence shown here is derived from an EMBL/GenBank/DDBJ whole genome shotgun (WGS) entry which is preliminary data.</text>
</comment>
<proteinExistence type="predicted"/>
<evidence type="ECO:0000313" key="4">
    <source>
        <dbReference type="Proteomes" id="UP001341840"/>
    </source>
</evidence>
<evidence type="ECO:0000259" key="2">
    <source>
        <dbReference type="Pfam" id="PF13966"/>
    </source>
</evidence>
<sequence>MAYVSFFSRGLEFEPLSQHIIYVLLNVINYMRCPTKIKTFLWKALHDGLSVFRRLKSRFPSVSYSCPRCNENGESVLYCLVTCPFAIEVWSQLGFSLPANSANPLPFWLWFLTLLDDVQRKPQRRQRASLGATALWKLWLEQNQVVFEHSSSTPTIVSSTTMDLNLEFHRYHPHELPPFFSIPNFFSLEINTLVFKTYYENALVLKLFTELPLFCQGDSWFVFAAVDWEVLKRWAPFMWRRGSVKRLQCKRRQHQKRNHKENHFGEGASHVDYGKRKSAPSNVACQTFI</sequence>
<dbReference type="Proteomes" id="UP001341840">
    <property type="component" value="Unassembled WGS sequence"/>
</dbReference>
<keyword evidence="4" id="KW-1185">Reference proteome</keyword>